<feature type="region of interest" description="Disordered" evidence="8">
    <location>
        <begin position="272"/>
        <end position="319"/>
    </location>
</feature>
<feature type="region of interest" description="Disordered" evidence="8">
    <location>
        <begin position="1102"/>
        <end position="1166"/>
    </location>
</feature>
<evidence type="ECO:0000313" key="10">
    <source>
        <dbReference type="EMBL" id="KAK8736761.1"/>
    </source>
</evidence>
<keyword evidence="4" id="KW-0233">DNA recombination</keyword>
<evidence type="ECO:0000259" key="9">
    <source>
        <dbReference type="PROSITE" id="PS50097"/>
    </source>
</evidence>
<evidence type="ECO:0000256" key="6">
    <source>
        <dbReference type="ARBA" id="ARBA00023242"/>
    </source>
</evidence>
<dbReference type="GO" id="GO:0006260">
    <property type="term" value="P:DNA replication"/>
    <property type="evidence" value="ECO:0007669"/>
    <property type="project" value="InterPro"/>
</dbReference>
<dbReference type="AlphaFoldDB" id="A0AAW0XBW7"/>
<evidence type="ECO:0000256" key="2">
    <source>
        <dbReference type="ARBA" id="ARBA00006661"/>
    </source>
</evidence>
<dbReference type="InterPro" id="IPR018574">
    <property type="entry name" value="Structure-sp_endonuc_su_Slx4"/>
</dbReference>
<sequence length="1269" mass="140611">MSDENSDSGSESEETSVVNGYCTQLALAELLGSQNCLELTRACNSLEEDESIPQDMDTLPNPDVILEPGSGFWVVHTTVCAANLEIPLKSGDNTDKNYSKDESEIVGSVVLGREKENPVGICDSSSENNSKSHSDNLCNILPVKVTKQQCIVVQSDLSMVLENNSALGSASEIFKLDKSNMTSDELNIVSISDQEESVGDNVALVTDCPEDNYEGDQVFHKNAEPLKSNLLDNKCKENDNLDCEVIPISNINSGHTLLPLLVNRITDAECPSGCSSSSSSTDRQRHSGKLYSSSTSQQEMTNKVSSSVDENSCTSEYSNDSDKTQIFFDEVLSNNNCTKLNDETTFADNPKEELSSMKTLLPISREKINDHLMNKEENGNCEAPTAPLPNQIRISSNDLEHVGSPLEEQVKSEEFRSMQKKFIYDWSILFSNEDASDVTVITQDGSIISAHSLVFLARCPQLYKEAKAAEMRVKWDKVSFEAATTFLVYLYTGTCSIKVRGDPLWMEVFDLALEYECLELVSYLKSIFDVATATDVESSIETGSRSDKPLNTTSNSNADILVIKKTSNMENINEDSGRSVKRCLKLSPFDKSINLPKSSRRISLTGSNELNITADDNSLSEGLQIINCQSPDLFDVSLPVKDASFVSTSSKSPLTLLNNMKSPREESARTVHLEPDVVSKKISTENSGKVNQAKEIKQIQNKSMGGQTGGTSPRKDNADHGEGSSLLKLGVQSKLSNCPEAGGNIIDLTLSSNSENSSASSPHDALIKDQINTFDFHSEGEEMEPLKLWSDISSPRTDEISQQDLITEDFLESRKSLYENVPDGEQESVNKPYNSNVWDDFDDVENDMSVPINAYATPAKCGLQSDANSKTTDDISPILRPFPHVRKDASSAISPKTNICEKIGFQYKPSSAALYQSAVQEDSRRLYLDETDSSVSNIKGKDTESEKAFAKDKEQNLLATGSFLGDETMIKITEHLDCEEVWQEFEEAEGCKQSPKRLDSRDFHVPCCDLMTPQLKKNSRRKNVTPLPDYKNMSSPDLKKQLTKYGVRPLGRRKAVVLLQHLYEQTHPLVTDSEADSSFCETPNPKTLASLKSNMENNAIQHDNMRAENKRSSTEADGKQFKKLTTTENKEKVIVIDGGDSDESGEESSQLNSSQISSTSTDGSSFDCHEESMLLGIDDDDNITSTQQVDIHSKVLQFITSDPDLHHKVLLYEPIFIKELQESLKVNGIKCSMKILLNLLDDQCITFRTQHQRTRRRGNWKSKKSRKNN</sequence>
<keyword evidence="11" id="KW-1185">Reference proteome</keyword>
<name>A0AAW0XBW7_CHEQU</name>
<dbReference type="PANTHER" id="PTHR21541">
    <property type="entry name" value="BTB POZ DOMAIN CONTAINING 12"/>
    <property type="match status" value="1"/>
</dbReference>
<reference evidence="10 11" key="1">
    <citation type="journal article" date="2024" name="BMC Genomics">
        <title>Genome assembly of redclaw crayfish (Cherax quadricarinatus) provides insights into its immune adaptation and hypoxia tolerance.</title>
        <authorList>
            <person name="Liu Z."/>
            <person name="Zheng J."/>
            <person name="Li H."/>
            <person name="Fang K."/>
            <person name="Wang S."/>
            <person name="He J."/>
            <person name="Zhou D."/>
            <person name="Weng S."/>
            <person name="Chi M."/>
            <person name="Gu Z."/>
            <person name="He J."/>
            <person name="Li F."/>
            <person name="Wang M."/>
        </authorList>
    </citation>
    <scope>NUCLEOTIDE SEQUENCE [LARGE SCALE GENOMIC DNA]</scope>
    <source>
        <strain evidence="10">ZL_2023a</strain>
    </source>
</reference>
<dbReference type="SUPFAM" id="SSF54695">
    <property type="entry name" value="POZ domain"/>
    <property type="match status" value="1"/>
</dbReference>
<feature type="compositionally biased region" description="Low complexity" evidence="8">
    <location>
        <begin position="1147"/>
        <end position="1165"/>
    </location>
</feature>
<evidence type="ECO:0000256" key="3">
    <source>
        <dbReference type="ARBA" id="ARBA00022763"/>
    </source>
</evidence>
<proteinExistence type="inferred from homology"/>
<dbReference type="Pfam" id="PF09494">
    <property type="entry name" value="Slx4"/>
    <property type="match status" value="1"/>
</dbReference>
<dbReference type="CDD" id="cd22999">
    <property type="entry name" value="SAP_SLX4"/>
    <property type="match status" value="1"/>
</dbReference>
<feature type="compositionally biased region" description="Polar residues" evidence="8">
    <location>
        <begin position="290"/>
        <end position="318"/>
    </location>
</feature>
<accession>A0AAW0XBW7</accession>
<gene>
    <name evidence="10" type="ORF">OTU49_004635</name>
</gene>
<dbReference type="EMBL" id="JARKIK010000043">
    <property type="protein sequence ID" value="KAK8736761.1"/>
    <property type="molecule type" value="Genomic_DNA"/>
</dbReference>
<comment type="subcellular location">
    <subcellularLocation>
        <location evidence="1">Nucleus</location>
    </subcellularLocation>
</comment>
<dbReference type="Gene3D" id="3.30.710.10">
    <property type="entry name" value="Potassium Channel Kv1.1, Chain A"/>
    <property type="match status" value="1"/>
</dbReference>
<dbReference type="GO" id="GO:0006281">
    <property type="term" value="P:DNA repair"/>
    <property type="evidence" value="ECO:0007669"/>
    <property type="project" value="UniProtKB-KW"/>
</dbReference>
<comment type="similarity">
    <text evidence="2">Belongs to the SLX4 family.</text>
</comment>
<organism evidence="10 11">
    <name type="scientific">Cherax quadricarinatus</name>
    <name type="common">Australian red claw crayfish</name>
    <dbReference type="NCBI Taxonomy" id="27406"/>
    <lineage>
        <taxon>Eukaryota</taxon>
        <taxon>Metazoa</taxon>
        <taxon>Ecdysozoa</taxon>
        <taxon>Arthropoda</taxon>
        <taxon>Crustacea</taxon>
        <taxon>Multicrustacea</taxon>
        <taxon>Malacostraca</taxon>
        <taxon>Eumalacostraca</taxon>
        <taxon>Eucarida</taxon>
        <taxon>Decapoda</taxon>
        <taxon>Pleocyemata</taxon>
        <taxon>Astacidea</taxon>
        <taxon>Parastacoidea</taxon>
        <taxon>Parastacidae</taxon>
        <taxon>Cherax</taxon>
    </lineage>
</organism>
<feature type="domain" description="BTB" evidence="9">
    <location>
        <begin position="436"/>
        <end position="499"/>
    </location>
</feature>
<dbReference type="Proteomes" id="UP001445076">
    <property type="component" value="Unassembled WGS sequence"/>
</dbReference>
<evidence type="ECO:0000256" key="7">
    <source>
        <dbReference type="ARBA" id="ARBA00029496"/>
    </source>
</evidence>
<feature type="compositionally biased region" description="Basic and acidic residues" evidence="8">
    <location>
        <begin position="1103"/>
        <end position="1120"/>
    </location>
</feature>
<keyword evidence="5" id="KW-0234">DNA repair</keyword>
<comment type="caution">
    <text evidence="10">The sequence shown here is derived from an EMBL/GenBank/DDBJ whole genome shotgun (WGS) entry which is preliminary data.</text>
</comment>
<dbReference type="GO" id="GO:0033557">
    <property type="term" value="C:Slx1-Slx4 complex"/>
    <property type="evidence" value="ECO:0007669"/>
    <property type="project" value="InterPro"/>
</dbReference>
<evidence type="ECO:0000256" key="4">
    <source>
        <dbReference type="ARBA" id="ARBA00023172"/>
    </source>
</evidence>
<protein>
    <recommendedName>
        <fullName evidence="7">Structure-specific endonuclease subunit SLX4</fullName>
    </recommendedName>
</protein>
<evidence type="ECO:0000256" key="8">
    <source>
        <dbReference type="SAM" id="MobiDB-lite"/>
    </source>
</evidence>
<keyword evidence="3" id="KW-0227">DNA damage</keyword>
<evidence type="ECO:0000256" key="5">
    <source>
        <dbReference type="ARBA" id="ARBA00023204"/>
    </source>
</evidence>
<dbReference type="GO" id="GO:0000712">
    <property type="term" value="P:resolution of meiotic recombination intermediates"/>
    <property type="evidence" value="ECO:0007669"/>
    <property type="project" value="TreeGrafter"/>
</dbReference>
<dbReference type="InterPro" id="IPR000210">
    <property type="entry name" value="BTB/POZ_dom"/>
</dbReference>
<feature type="region of interest" description="Disordered" evidence="8">
    <location>
        <begin position="679"/>
        <end position="724"/>
    </location>
</feature>
<evidence type="ECO:0000313" key="11">
    <source>
        <dbReference type="Proteomes" id="UP001445076"/>
    </source>
</evidence>
<dbReference type="PANTHER" id="PTHR21541:SF3">
    <property type="entry name" value="STRUCTURE-SPECIFIC ENDONUCLEASE SUBUNIT SLX4"/>
    <property type="match status" value="1"/>
</dbReference>
<dbReference type="InterPro" id="IPR011333">
    <property type="entry name" value="SKP1/BTB/POZ_sf"/>
</dbReference>
<evidence type="ECO:0000256" key="1">
    <source>
        <dbReference type="ARBA" id="ARBA00004123"/>
    </source>
</evidence>
<dbReference type="PROSITE" id="PS50097">
    <property type="entry name" value="BTB"/>
    <property type="match status" value="1"/>
</dbReference>
<feature type="compositionally biased region" description="Basic and acidic residues" evidence="8">
    <location>
        <begin position="713"/>
        <end position="722"/>
    </location>
</feature>
<keyword evidence="6" id="KW-0539">Nucleus</keyword>
<dbReference type="Pfam" id="PF00651">
    <property type="entry name" value="BTB"/>
    <property type="match status" value="1"/>
</dbReference>